<name>A0A8B9I5V4_9AVES</name>
<sequence>METAAGAAGWVLFFHLPLISGSSIRIGIGSNYSNLYEQSILPCKKEELQCGNGLCLSNWLRCHYKKDCGRDYMSIKLTCSKVHLNQSSPTSEFPSYGENGNDTSLLVSPLLVAGVVIGLVLFLSCVTIIVGSLRKDGRLRHPHQRRDTVYAPDGFSYGGSFGELRSTCMEEFPPAFDFGSYLDTLSQVNIMYPDSPPR</sequence>
<evidence type="ECO:0000256" key="2">
    <source>
        <dbReference type="SAM" id="Phobius"/>
    </source>
</evidence>
<proteinExistence type="predicted"/>
<feature type="transmembrane region" description="Helical" evidence="2">
    <location>
        <begin position="110"/>
        <end position="133"/>
    </location>
</feature>
<dbReference type="InterPro" id="IPR002172">
    <property type="entry name" value="LDrepeatLR_classA_rpt"/>
</dbReference>
<reference evidence="4" key="2">
    <citation type="submission" date="2025-09" db="UniProtKB">
        <authorList>
            <consortium name="Ensembl"/>
        </authorList>
    </citation>
    <scope>IDENTIFICATION</scope>
</reference>
<organism evidence="4 5">
    <name type="scientific">Anser brachyrhynchus</name>
    <name type="common">Pink-footed goose</name>
    <dbReference type="NCBI Taxonomy" id="132585"/>
    <lineage>
        <taxon>Eukaryota</taxon>
        <taxon>Metazoa</taxon>
        <taxon>Chordata</taxon>
        <taxon>Craniata</taxon>
        <taxon>Vertebrata</taxon>
        <taxon>Euteleostomi</taxon>
        <taxon>Archelosauria</taxon>
        <taxon>Archosauria</taxon>
        <taxon>Dinosauria</taxon>
        <taxon>Saurischia</taxon>
        <taxon>Theropoda</taxon>
        <taxon>Coelurosauria</taxon>
        <taxon>Aves</taxon>
        <taxon>Neognathae</taxon>
        <taxon>Galloanserae</taxon>
        <taxon>Anseriformes</taxon>
        <taxon>Anatidae</taxon>
        <taxon>Anserinae</taxon>
        <taxon>Anser</taxon>
    </lineage>
</organism>
<keyword evidence="2" id="KW-0472">Membrane</keyword>
<dbReference type="CDD" id="cd00112">
    <property type="entry name" value="LDLa"/>
    <property type="match status" value="1"/>
</dbReference>
<keyword evidence="1" id="KW-1015">Disulfide bond</keyword>
<keyword evidence="5" id="KW-1185">Reference proteome</keyword>
<dbReference type="PANTHER" id="PTHR36464:SF1">
    <property type="entry name" value="PROTEIN BEAN1"/>
    <property type="match status" value="1"/>
</dbReference>
<dbReference type="Proteomes" id="UP000694426">
    <property type="component" value="Unplaced"/>
</dbReference>
<dbReference type="InterPro" id="IPR036055">
    <property type="entry name" value="LDL_receptor-like_sf"/>
</dbReference>
<keyword evidence="2" id="KW-1133">Transmembrane helix</keyword>
<accession>A0A8B9I5V4</accession>
<keyword evidence="3" id="KW-0732">Signal</keyword>
<evidence type="ECO:0008006" key="6">
    <source>
        <dbReference type="Google" id="ProtNLM"/>
    </source>
</evidence>
<dbReference type="Ensembl" id="ENSABRT00000016595.1">
    <property type="protein sequence ID" value="ENSABRP00000011630.1"/>
    <property type="gene ID" value="ENSABRG00000010374.1"/>
</dbReference>
<feature type="chain" id="PRO_5034725933" description="Brain expressed associated with NEDD4 1" evidence="3">
    <location>
        <begin position="22"/>
        <end position="198"/>
    </location>
</feature>
<evidence type="ECO:0000313" key="4">
    <source>
        <dbReference type="Ensembl" id="ENSABRP00000011630.1"/>
    </source>
</evidence>
<dbReference type="SUPFAM" id="SSF57424">
    <property type="entry name" value="LDL receptor-like module"/>
    <property type="match status" value="1"/>
</dbReference>
<evidence type="ECO:0000313" key="5">
    <source>
        <dbReference type="Proteomes" id="UP000694426"/>
    </source>
</evidence>
<evidence type="ECO:0000256" key="3">
    <source>
        <dbReference type="SAM" id="SignalP"/>
    </source>
</evidence>
<keyword evidence="2" id="KW-0812">Transmembrane</keyword>
<dbReference type="PANTHER" id="PTHR36464">
    <property type="entry name" value="PROTEIN BEAN1"/>
    <property type="match status" value="1"/>
</dbReference>
<protein>
    <recommendedName>
        <fullName evidence="6">Brain expressed associated with NEDD4 1</fullName>
    </recommendedName>
</protein>
<reference evidence="4" key="1">
    <citation type="submission" date="2025-08" db="UniProtKB">
        <authorList>
            <consortium name="Ensembl"/>
        </authorList>
    </citation>
    <scope>IDENTIFICATION</scope>
</reference>
<dbReference type="InterPro" id="IPR039352">
    <property type="entry name" value="BEAN1"/>
</dbReference>
<dbReference type="GeneTree" id="ENSGT00940000165226"/>
<evidence type="ECO:0000256" key="1">
    <source>
        <dbReference type="ARBA" id="ARBA00023157"/>
    </source>
</evidence>
<feature type="signal peptide" evidence="3">
    <location>
        <begin position="1"/>
        <end position="21"/>
    </location>
</feature>
<dbReference type="AlphaFoldDB" id="A0A8B9I5V4"/>